<accession>A0A9Q5I3X3</accession>
<dbReference type="OrthoDB" id="276546at2759"/>
<dbReference type="EMBL" id="LNZH02000099">
    <property type="protein sequence ID" value="OCB91240.1"/>
    <property type="molecule type" value="Genomic_DNA"/>
</dbReference>
<dbReference type="GO" id="GO:0003959">
    <property type="term" value="F:NADPH dehydrogenase activity"/>
    <property type="evidence" value="ECO:0007669"/>
    <property type="project" value="TreeGrafter"/>
</dbReference>
<dbReference type="Proteomes" id="UP000757232">
    <property type="component" value="Unassembled WGS sequence"/>
</dbReference>
<dbReference type="InterPro" id="IPR013785">
    <property type="entry name" value="Aldolase_TIM"/>
</dbReference>
<dbReference type="InterPro" id="IPR045247">
    <property type="entry name" value="Oye-like"/>
</dbReference>
<organism evidence="2 3">
    <name type="scientific">Sanghuangporus baumii</name>
    <name type="common">Phellinus baumii</name>
    <dbReference type="NCBI Taxonomy" id="108892"/>
    <lineage>
        <taxon>Eukaryota</taxon>
        <taxon>Fungi</taxon>
        <taxon>Dikarya</taxon>
        <taxon>Basidiomycota</taxon>
        <taxon>Agaricomycotina</taxon>
        <taxon>Agaricomycetes</taxon>
        <taxon>Hymenochaetales</taxon>
        <taxon>Hymenochaetaceae</taxon>
        <taxon>Sanghuangporus</taxon>
    </lineage>
</organism>
<keyword evidence="3" id="KW-1185">Reference proteome</keyword>
<feature type="domain" description="NADH:flavin oxidoreductase/NADH oxidase N-terminal" evidence="1">
    <location>
        <begin position="1"/>
        <end position="205"/>
    </location>
</feature>
<reference evidence="2" key="1">
    <citation type="submission" date="2016-06" db="EMBL/GenBank/DDBJ databases">
        <title>Draft Genome sequence of the fungus Inonotus baumii.</title>
        <authorList>
            <person name="Zhu H."/>
            <person name="Lin W."/>
        </authorList>
    </citation>
    <scope>NUCLEOTIDE SEQUENCE</scope>
    <source>
        <strain evidence="2">821</strain>
    </source>
</reference>
<dbReference type="PANTHER" id="PTHR22893">
    <property type="entry name" value="NADH OXIDOREDUCTASE-RELATED"/>
    <property type="match status" value="1"/>
</dbReference>
<proteinExistence type="predicted"/>
<evidence type="ECO:0000259" key="1">
    <source>
        <dbReference type="Pfam" id="PF00724"/>
    </source>
</evidence>
<protein>
    <submittedName>
        <fullName evidence="2">NADH:flavin oxidoreductase/NADH oxidase</fullName>
    </submittedName>
</protein>
<dbReference type="Pfam" id="PF00724">
    <property type="entry name" value="Oxidored_FMN"/>
    <property type="match status" value="1"/>
</dbReference>
<dbReference type="PANTHER" id="PTHR22893:SF91">
    <property type="entry name" value="NADPH DEHYDROGENASE 2-RELATED"/>
    <property type="match status" value="1"/>
</dbReference>
<dbReference type="SUPFAM" id="SSF51395">
    <property type="entry name" value="FMN-linked oxidoreductases"/>
    <property type="match status" value="1"/>
</dbReference>
<dbReference type="GO" id="GO:0010181">
    <property type="term" value="F:FMN binding"/>
    <property type="evidence" value="ECO:0007669"/>
    <property type="project" value="InterPro"/>
</dbReference>
<comment type="caution">
    <text evidence="2">The sequence shown here is derived from an EMBL/GenBank/DDBJ whole genome shotgun (WGS) entry which is preliminary data.</text>
</comment>
<dbReference type="AlphaFoldDB" id="A0A9Q5I3X3"/>
<sequence>MTEYYAQRASVPGTLLITEATPVAAKAAGQPNTPGIWNDAQIEGWKKVVDAVHAQGCFIYMQIWATGRAAYPDNLALPDCPENPGGPYPYVSSSAVPLPDRKDAAVPRALTHEEILEYIGLFGQAAHNAVHCAGFDGVEIHGAHGYLVDQFTQDTCNERTDQWGGSVENRCRLPLEVIRSVVSAVGEERTAIRLSPFNTFQGMRMKHPEPTFAYLVSLILYYRLLTYDAPYNSLYPIDTEDDSLSFLHASRIPPPGLAADYVRYICNRETIHYTRVKLYTSSPTRSVYSRTPYSLKTLPDDPAFRLAVPDAPLRLRTGGCGSSRENPLVLYLDLDPSMDRTRAAFPVSKLERQGRRAAKAVRRVVDAVQSIFLTCFGSLQKVPKSMQ</sequence>
<evidence type="ECO:0000313" key="2">
    <source>
        <dbReference type="EMBL" id="OCB91240.1"/>
    </source>
</evidence>
<name>A0A9Q5I3X3_SANBA</name>
<dbReference type="Gene3D" id="3.20.20.70">
    <property type="entry name" value="Aldolase class I"/>
    <property type="match status" value="1"/>
</dbReference>
<evidence type="ECO:0000313" key="3">
    <source>
        <dbReference type="Proteomes" id="UP000757232"/>
    </source>
</evidence>
<gene>
    <name evidence="2" type="ORF">A7U60_g1527</name>
</gene>
<dbReference type="InterPro" id="IPR001155">
    <property type="entry name" value="OxRdtase_FMN_N"/>
</dbReference>